<dbReference type="AlphaFoldDB" id="A0A915MCF7"/>
<keyword evidence="1" id="KW-1185">Reference proteome</keyword>
<sequence>MIDCVNKPIGYDDIEELAKHHSRLDTAYVPTILNREKLAQDYKE</sequence>
<organism evidence="1 2">
    <name type="scientific">Meloidogyne javanica</name>
    <name type="common">Root-knot nematode worm</name>
    <dbReference type="NCBI Taxonomy" id="6303"/>
    <lineage>
        <taxon>Eukaryota</taxon>
        <taxon>Metazoa</taxon>
        <taxon>Ecdysozoa</taxon>
        <taxon>Nematoda</taxon>
        <taxon>Chromadorea</taxon>
        <taxon>Rhabditida</taxon>
        <taxon>Tylenchina</taxon>
        <taxon>Tylenchomorpha</taxon>
        <taxon>Tylenchoidea</taxon>
        <taxon>Meloidogynidae</taxon>
        <taxon>Meloidogyninae</taxon>
        <taxon>Meloidogyne</taxon>
        <taxon>Meloidogyne incognita group</taxon>
    </lineage>
</organism>
<proteinExistence type="predicted"/>
<protein>
    <submittedName>
        <fullName evidence="2">Uncharacterized protein</fullName>
    </submittedName>
</protein>
<evidence type="ECO:0000313" key="2">
    <source>
        <dbReference type="WBParaSite" id="scaffold35448_cov289.g22493"/>
    </source>
</evidence>
<name>A0A915MCF7_MELJA</name>
<evidence type="ECO:0000313" key="1">
    <source>
        <dbReference type="Proteomes" id="UP000887561"/>
    </source>
</evidence>
<dbReference type="WBParaSite" id="scaffold35448_cov289.g22493">
    <property type="protein sequence ID" value="scaffold35448_cov289.g22493"/>
    <property type="gene ID" value="scaffold35448_cov289.g22493"/>
</dbReference>
<reference evidence="2" key="1">
    <citation type="submission" date="2022-11" db="UniProtKB">
        <authorList>
            <consortium name="WormBaseParasite"/>
        </authorList>
    </citation>
    <scope>IDENTIFICATION</scope>
</reference>
<accession>A0A915MCF7</accession>
<dbReference type="Proteomes" id="UP000887561">
    <property type="component" value="Unplaced"/>
</dbReference>